<dbReference type="Pfam" id="PF02518">
    <property type="entry name" value="HATPase_c"/>
    <property type="match status" value="1"/>
</dbReference>
<dbReference type="CDD" id="cd00075">
    <property type="entry name" value="HATPase"/>
    <property type="match status" value="1"/>
</dbReference>
<comment type="subcellular location">
    <subcellularLocation>
        <location evidence="2">Cell membrane</location>
        <topology evidence="2">Multi-pass membrane protein</topology>
    </subcellularLocation>
</comment>
<evidence type="ECO:0000256" key="4">
    <source>
        <dbReference type="ARBA" id="ARBA00022475"/>
    </source>
</evidence>
<organism evidence="17 18">
    <name type="scientific">Desulfuromusa kysingii</name>
    <dbReference type="NCBI Taxonomy" id="37625"/>
    <lineage>
        <taxon>Bacteria</taxon>
        <taxon>Pseudomonadati</taxon>
        <taxon>Thermodesulfobacteriota</taxon>
        <taxon>Desulfuromonadia</taxon>
        <taxon>Desulfuromonadales</taxon>
        <taxon>Geopsychrobacteraceae</taxon>
        <taxon>Desulfuromusa</taxon>
    </lineage>
</organism>
<dbReference type="OrthoDB" id="9812241at2"/>
<proteinExistence type="predicted"/>
<sequence>MKRYLLWKLLLNIVPVIIVTILVVWLAIDNLAATYFMNLMENYAIEPHDSNRMFIEAVHRYLLWAALVAMVLALLLSYLMTKRVLRPLLQMTQISKELASGHFANRVEVVSRDEVGQLGSAFNQMANSLEQLEQLRKNMVTDVAHELRTPLTNLRGYLEALSDAVVPPSIETFRMLENEILRLVNLVDDLQQLSKAESAQAFLKRQKLQVDILMTQLLSLFELRLKGQQIAVQVNLEPRDIRIAADPDKLLQALRNLVENALRYAPKAGTIIIAAHRIQDMVEISISNTGTGIAAADLPYIFERFFRVDRSRSRDHGGAGIGLAIVKQLVEAHGGKVGAESKNGLTKIWLQLPA</sequence>
<dbReference type="CDD" id="cd06225">
    <property type="entry name" value="HAMP"/>
    <property type="match status" value="1"/>
</dbReference>
<dbReference type="GO" id="GO:0005524">
    <property type="term" value="F:ATP binding"/>
    <property type="evidence" value="ECO:0007669"/>
    <property type="project" value="UniProtKB-KW"/>
</dbReference>
<dbReference type="InterPro" id="IPR036890">
    <property type="entry name" value="HATPase_C_sf"/>
</dbReference>
<dbReference type="PROSITE" id="PS50885">
    <property type="entry name" value="HAMP"/>
    <property type="match status" value="1"/>
</dbReference>
<dbReference type="Gene3D" id="6.10.340.10">
    <property type="match status" value="1"/>
</dbReference>
<evidence type="ECO:0000256" key="11">
    <source>
        <dbReference type="ARBA" id="ARBA00022989"/>
    </source>
</evidence>
<keyword evidence="8" id="KW-0547">Nucleotide-binding</keyword>
<gene>
    <name evidence="17" type="ORF">SAMN05660420_03228</name>
</gene>
<dbReference type="PROSITE" id="PS50109">
    <property type="entry name" value="HIS_KIN"/>
    <property type="match status" value="1"/>
</dbReference>
<dbReference type="SMART" id="SM00304">
    <property type="entry name" value="HAMP"/>
    <property type="match status" value="1"/>
</dbReference>
<evidence type="ECO:0000256" key="1">
    <source>
        <dbReference type="ARBA" id="ARBA00000085"/>
    </source>
</evidence>
<evidence type="ECO:0000256" key="13">
    <source>
        <dbReference type="ARBA" id="ARBA00023136"/>
    </source>
</evidence>
<evidence type="ECO:0000256" key="14">
    <source>
        <dbReference type="SAM" id="Phobius"/>
    </source>
</evidence>
<accession>A0A1H4E6S0</accession>
<keyword evidence="11 14" id="KW-1133">Transmembrane helix</keyword>
<evidence type="ECO:0000256" key="10">
    <source>
        <dbReference type="ARBA" id="ARBA00022840"/>
    </source>
</evidence>
<keyword evidence="4" id="KW-1003">Cell membrane</keyword>
<dbReference type="SUPFAM" id="SSF47384">
    <property type="entry name" value="Homodimeric domain of signal transducing histidine kinase"/>
    <property type="match status" value="1"/>
</dbReference>
<dbReference type="EMBL" id="FNQN01000013">
    <property type="protein sequence ID" value="SEA80042.1"/>
    <property type="molecule type" value="Genomic_DNA"/>
</dbReference>
<dbReference type="GO" id="GO:0005886">
    <property type="term" value="C:plasma membrane"/>
    <property type="evidence" value="ECO:0007669"/>
    <property type="project" value="UniProtKB-SubCell"/>
</dbReference>
<feature type="domain" description="Histidine kinase" evidence="15">
    <location>
        <begin position="142"/>
        <end position="354"/>
    </location>
</feature>
<dbReference type="Gene3D" id="1.10.287.130">
    <property type="match status" value="1"/>
</dbReference>
<keyword evidence="12" id="KW-0902">Two-component regulatory system</keyword>
<evidence type="ECO:0000256" key="9">
    <source>
        <dbReference type="ARBA" id="ARBA00022777"/>
    </source>
</evidence>
<evidence type="ECO:0000256" key="6">
    <source>
        <dbReference type="ARBA" id="ARBA00022679"/>
    </source>
</evidence>
<dbReference type="STRING" id="37625.SAMN05660420_03228"/>
<dbReference type="EC" id="2.7.13.3" evidence="3"/>
<evidence type="ECO:0000313" key="18">
    <source>
        <dbReference type="Proteomes" id="UP000199409"/>
    </source>
</evidence>
<dbReference type="InterPro" id="IPR036097">
    <property type="entry name" value="HisK_dim/P_sf"/>
</dbReference>
<feature type="transmembrane region" description="Helical" evidence="14">
    <location>
        <begin position="61"/>
        <end position="81"/>
    </location>
</feature>
<dbReference type="SUPFAM" id="SSF55874">
    <property type="entry name" value="ATPase domain of HSP90 chaperone/DNA topoisomerase II/histidine kinase"/>
    <property type="match status" value="1"/>
</dbReference>
<keyword evidence="13 14" id="KW-0472">Membrane</keyword>
<dbReference type="SUPFAM" id="SSF158472">
    <property type="entry name" value="HAMP domain-like"/>
    <property type="match status" value="1"/>
</dbReference>
<dbReference type="InterPro" id="IPR005467">
    <property type="entry name" value="His_kinase_dom"/>
</dbReference>
<name>A0A1H4E6S0_9BACT</name>
<dbReference type="FunFam" id="1.10.287.130:FF:000001">
    <property type="entry name" value="Two-component sensor histidine kinase"/>
    <property type="match status" value="1"/>
</dbReference>
<dbReference type="PRINTS" id="PR00344">
    <property type="entry name" value="BCTRLSENSOR"/>
</dbReference>
<dbReference type="InterPro" id="IPR003661">
    <property type="entry name" value="HisK_dim/P_dom"/>
</dbReference>
<dbReference type="Pfam" id="PF00512">
    <property type="entry name" value="HisKA"/>
    <property type="match status" value="1"/>
</dbReference>
<keyword evidence="6" id="KW-0808">Transferase</keyword>
<dbReference type="RefSeq" id="WP_092350737.1">
    <property type="nucleotide sequence ID" value="NZ_FNQN01000013.1"/>
</dbReference>
<keyword evidence="7 14" id="KW-0812">Transmembrane</keyword>
<evidence type="ECO:0000256" key="3">
    <source>
        <dbReference type="ARBA" id="ARBA00012438"/>
    </source>
</evidence>
<evidence type="ECO:0000256" key="12">
    <source>
        <dbReference type="ARBA" id="ARBA00023012"/>
    </source>
</evidence>
<dbReference type="SMART" id="SM00387">
    <property type="entry name" value="HATPase_c"/>
    <property type="match status" value="1"/>
</dbReference>
<dbReference type="InterPro" id="IPR003594">
    <property type="entry name" value="HATPase_dom"/>
</dbReference>
<dbReference type="InterPro" id="IPR004358">
    <property type="entry name" value="Sig_transdc_His_kin-like_C"/>
</dbReference>
<dbReference type="FunFam" id="3.30.565.10:FF:000006">
    <property type="entry name" value="Sensor histidine kinase WalK"/>
    <property type="match status" value="1"/>
</dbReference>
<dbReference type="AlphaFoldDB" id="A0A1H4E6S0"/>
<evidence type="ECO:0000256" key="7">
    <source>
        <dbReference type="ARBA" id="ARBA00022692"/>
    </source>
</evidence>
<dbReference type="GO" id="GO:0000155">
    <property type="term" value="F:phosphorelay sensor kinase activity"/>
    <property type="evidence" value="ECO:0007669"/>
    <property type="project" value="InterPro"/>
</dbReference>
<keyword evidence="18" id="KW-1185">Reference proteome</keyword>
<dbReference type="PANTHER" id="PTHR45528">
    <property type="entry name" value="SENSOR HISTIDINE KINASE CPXA"/>
    <property type="match status" value="1"/>
</dbReference>
<dbReference type="SMART" id="SM00388">
    <property type="entry name" value="HisKA"/>
    <property type="match status" value="1"/>
</dbReference>
<dbReference type="Proteomes" id="UP000199409">
    <property type="component" value="Unassembled WGS sequence"/>
</dbReference>
<evidence type="ECO:0000256" key="5">
    <source>
        <dbReference type="ARBA" id="ARBA00022553"/>
    </source>
</evidence>
<evidence type="ECO:0000259" key="16">
    <source>
        <dbReference type="PROSITE" id="PS50885"/>
    </source>
</evidence>
<reference evidence="17 18" key="1">
    <citation type="submission" date="2016-10" db="EMBL/GenBank/DDBJ databases">
        <authorList>
            <person name="de Groot N.N."/>
        </authorList>
    </citation>
    <scope>NUCLEOTIDE SEQUENCE [LARGE SCALE GENOMIC DNA]</scope>
    <source>
        <strain evidence="17 18">DSM 7343</strain>
    </source>
</reference>
<feature type="transmembrane region" description="Helical" evidence="14">
    <location>
        <begin position="9"/>
        <end position="28"/>
    </location>
</feature>
<protein>
    <recommendedName>
        <fullName evidence="3">histidine kinase</fullName>
        <ecNumber evidence="3">2.7.13.3</ecNumber>
    </recommendedName>
</protein>
<comment type="catalytic activity">
    <reaction evidence="1">
        <text>ATP + protein L-histidine = ADP + protein N-phospho-L-histidine.</text>
        <dbReference type="EC" id="2.7.13.3"/>
    </reaction>
</comment>
<evidence type="ECO:0000259" key="15">
    <source>
        <dbReference type="PROSITE" id="PS50109"/>
    </source>
</evidence>
<dbReference type="Gene3D" id="3.30.565.10">
    <property type="entry name" value="Histidine kinase-like ATPase, C-terminal domain"/>
    <property type="match status" value="1"/>
</dbReference>
<feature type="domain" description="HAMP" evidence="16">
    <location>
        <begin position="82"/>
        <end position="134"/>
    </location>
</feature>
<evidence type="ECO:0000256" key="2">
    <source>
        <dbReference type="ARBA" id="ARBA00004651"/>
    </source>
</evidence>
<dbReference type="CDD" id="cd00082">
    <property type="entry name" value="HisKA"/>
    <property type="match status" value="1"/>
</dbReference>
<keyword evidence="10" id="KW-0067">ATP-binding</keyword>
<keyword evidence="5" id="KW-0597">Phosphoprotein</keyword>
<dbReference type="PANTHER" id="PTHR45528:SF1">
    <property type="entry name" value="SENSOR HISTIDINE KINASE CPXA"/>
    <property type="match status" value="1"/>
</dbReference>
<evidence type="ECO:0000256" key="8">
    <source>
        <dbReference type="ARBA" id="ARBA00022741"/>
    </source>
</evidence>
<evidence type="ECO:0000313" key="17">
    <source>
        <dbReference type="EMBL" id="SEA80042.1"/>
    </source>
</evidence>
<dbReference type="Pfam" id="PF00672">
    <property type="entry name" value="HAMP"/>
    <property type="match status" value="1"/>
</dbReference>
<keyword evidence="9 17" id="KW-0418">Kinase</keyword>
<dbReference type="InterPro" id="IPR050398">
    <property type="entry name" value="HssS/ArlS-like"/>
</dbReference>
<dbReference type="InterPro" id="IPR003660">
    <property type="entry name" value="HAMP_dom"/>
</dbReference>